<sequence length="73" mass="8472">MLISLCQTKGWNEGVAIVNTIRLKRTRFVIFSHNLSQTRINLLCYKVLNDKLLAYAKLFALTQRDLPSKITYN</sequence>
<proteinExistence type="predicted"/>
<accession>A0A655ZEK4</accession>
<evidence type="ECO:0000313" key="1">
    <source>
        <dbReference type="EMBL" id="CSC66548.1"/>
    </source>
</evidence>
<evidence type="ECO:0000313" key="2">
    <source>
        <dbReference type="Proteomes" id="UP000041770"/>
    </source>
</evidence>
<name>A0A655ZEK4_VIBCL</name>
<organism evidence="1 2">
    <name type="scientific">Vibrio cholerae</name>
    <dbReference type="NCBI Taxonomy" id="666"/>
    <lineage>
        <taxon>Bacteria</taxon>
        <taxon>Pseudomonadati</taxon>
        <taxon>Pseudomonadota</taxon>
        <taxon>Gammaproteobacteria</taxon>
        <taxon>Vibrionales</taxon>
        <taxon>Vibrionaceae</taxon>
        <taxon>Vibrio</taxon>
    </lineage>
</organism>
<dbReference type="EMBL" id="CWQY01000011">
    <property type="protein sequence ID" value="CSC66548.1"/>
    <property type="molecule type" value="Genomic_DNA"/>
</dbReference>
<reference evidence="1 2" key="1">
    <citation type="submission" date="2015-07" db="EMBL/GenBank/DDBJ databases">
        <authorList>
            <consortium name="Pathogen Informatics"/>
        </authorList>
    </citation>
    <scope>NUCLEOTIDE SEQUENCE [LARGE SCALE GENOMIC DNA]</scope>
    <source>
        <strain evidence="1 2">A316</strain>
    </source>
</reference>
<dbReference type="AlphaFoldDB" id="A0A655ZEK4"/>
<protein>
    <submittedName>
        <fullName evidence="1">Uncharacterized protein</fullName>
    </submittedName>
</protein>
<gene>
    <name evidence="1" type="ORF">ERS013200_01949</name>
</gene>
<dbReference type="Proteomes" id="UP000041770">
    <property type="component" value="Unassembled WGS sequence"/>
</dbReference>